<accession>E0VBC2</accession>
<evidence type="ECO:0000256" key="1">
    <source>
        <dbReference type="ARBA" id="ARBA00004141"/>
    </source>
</evidence>
<dbReference type="RefSeq" id="XP_002423416.1">
    <property type="nucleotide sequence ID" value="XM_002423371.1"/>
</dbReference>
<dbReference type="EnsemblMetazoa" id="PHUM057070-RA">
    <property type="protein sequence ID" value="PHUM057070-PA"/>
    <property type="gene ID" value="PHUM057070"/>
</dbReference>
<dbReference type="HOGENOM" id="CLU_1191129_0_0_1"/>
<dbReference type="CTD" id="8239070"/>
<reference evidence="8" key="3">
    <citation type="submission" date="2021-02" db="UniProtKB">
        <authorList>
            <consortium name="EnsemblMetazoa"/>
        </authorList>
    </citation>
    <scope>IDENTIFICATION</scope>
    <source>
        <strain evidence="8">USDA</strain>
    </source>
</reference>
<feature type="transmembrane region" description="Helical" evidence="5">
    <location>
        <begin position="33"/>
        <end position="52"/>
    </location>
</feature>
<evidence type="ECO:0000313" key="8">
    <source>
        <dbReference type="EnsemblMetazoa" id="PHUM057070-PA"/>
    </source>
</evidence>
<feature type="transmembrane region" description="Helical" evidence="5">
    <location>
        <begin position="185"/>
        <end position="206"/>
    </location>
</feature>
<dbReference type="AlphaFoldDB" id="E0VBC2"/>
<dbReference type="EMBL" id="DS235024">
    <property type="protein sequence ID" value="EEB10678.1"/>
    <property type="molecule type" value="Genomic_DNA"/>
</dbReference>
<evidence type="ECO:0000259" key="6">
    <source>
        <dbReference type="Pfam" id="PF01490"/>
    </source>
</evidence>
<reference evidence="7" key="1">
    <citation type="submission" date="2007-04" db="EMBL/GenBank/DDBJ databases">
        <title>Annotation of Pediculus humanus corporis strain USDA.</title>
        <authorList>
            <person name="Kirkness E."/>
            <person name="Hannick L."/>
            <person name="Hass B."/>
            <person name="Bruggner R."/>
            <person name="Lawson D."/>
            <person name="Bidwell S."/>
            <person name="Joardar V."/>
            <person name="Caler E."/>
            <person name="Walenz B."/>
            <person name="Inman J."/>
            <person name="Schobel S."/>
            <person name="Galinsky K."/>
            <person name="Amedeo P."/>
            <person name="Strausberg R."/>
        </authorList>
    </citation>
    <scope>NUCLEOTIDE SEQUENCE</scope>
    <source>
        <strain evidence="7">USDA</strain>
    </source>
</reference>
<proteinExistence type="predicted"/>
<dbReference type="GeneID" id="8239070"/>
<comment type="subcellular location">
    <subcellularLocation>
        <location evidence="1">Membrane</location>
        <topology evidence="1">Multi-pass membrane protein</topology>
    </subcellularLocation>
</comment>
<feature type="transmembrane region" description="Helical" evidence="5">
    <location>
        <begin position="160"/>
        <end position="179"/>
    </location>
</feature>
<dbReference type="KEGG" id="phu:Phum_PHUM057070"/>
<dbReference type="GO" id="GO:0005774">
    <property type="term" value="C:vacuolar membrane"/>
    <property type="evidence" value="ECO:0007669"/>
    <property type="project" value="TreeGrafter"/>
</dbReference>
<keyword evidence="4 5" id="KW-0472">Membrane</keyword>
<evidence type="ECO:0000256" key="5">
    <source>
        <dbReference type="SAM" id="Phobius"/>
    </source>
</evidence>
<dbReference type="eggNOG" id="KOG1303">
    <property type="taxonomic scope" value="Eukaryota"/>
</dbReference>
<keyword evidence="2 5" id="KW-0812">Transmembrane</keyword>
<dbReference type="InterPro" id="IPR013057">
    <property type="entry name" value="AA_transpt_TM"/>
</dbReference>
<protein>
    <submittedName>
        <fullName evidence="7 8">Amino acid transporter, putative</fullName>
    </submittedName>
</protein>
<name>E0VBC2_PEDHC</name>
<organism>
    <name type="scientific">Pediculus humanus subsp. corporis</name>
    <name type="common">Body louse</name>
    <dbReference type="NCBI Taxonomy" id="121224"/>
    <lineage>
        <taxon>Eukaryota</taxon>
        <taxon>Metazoa</taxon>
        <taxon>Ecdysozoa</taxon>
        <taxon>Arthropoda</taxon>
        <taxon>Hexapoda</taxon>
        <taxon>Insecta</taxon>
        <taxon>Pterygota</taxon>
        <taxon>Neoptera</taxon>
        <taxon>Paraneoptera</taxon>
        <taxon>Psocodea</taxon>
        <taxon>Troctomorpha</taxon>
        <taxon>Phthiraptera</taxon>
        <taxon>Anoplura</taxon>
        <taxon>Pediculidae</taxon>
        <taxon>Pediculus</taxon>
    </lineage>
</organism>
<dbReference type="VEuPathDB" id="VectorBase:PHUM057070"/>
<evidence type="ECO:0000256" key="3">
    <source>
        <dbReference type="ARBA" id="ARBA00022989"/>
    </source>
</evidence>
<feature type="transmembrane region" description="Helical" evidence="5">
    <location>
        <begin position="64"/>
        <end position="90"/>
    </location>
</feature>
<dbReference type="STRING" id="121224.E0VBC2"/>
<sequence length="233" mass="26526">MTNNKKVSNFGNNDEEGIPLLDDDNFFKQSKNISTVFAVACIIDQFGVNPIIALPKEIILCGWIGYPLALFVLLLTIYTGMLLGRCWIIAEHLDKKMILKNRYAYSALTEMAWGKTIGKFINVFINLSVFSNNIPALLIASQNLQFFDAKISNNVFNFSYCYWLIILGVALCPLTWLGSPKDTKWISVFSSFFVIVCAFLTWFCMLSDDDTKITPHDLFHFHLGTEYPLLLVY</sequence>
<reference evidence="7" key="2">
    <citation type="submission" date="2007-04" db="EMBL/GenBank/DDBJ databases">
        <title>The genome of the human body louse.</title>
        <authorList>
            <consortium name="The Human Body Louse Genome Consortium"/>
            <person name="Kirkness E."/>
            <person name="Walenz B."/>
            <person name="Hass B."/>
            <person name="Bruggner R."/>
            <person name="Strausberg R."/>
        </authorList>
    </citation>
    <scope>NUCLEOTIDE SEQUENCE</scope>
    <source>
        <strain evidence="7">USDA</strain>
    </source>
</reference>
<keyword evidence="9" id="KW-1185">Reference proteome</keyword>
<dbReference type="PANTHER" id="PTHR22950">
    <property type="entry name" value="AMINO ACID TRANSPORTER"/>
    <property type="match status" value="1"/>
</dbReference>
<dbReference type="Pfam" id="PF01490">
    <property type="entry name" value="Aa_trans"/>
    <property type="match status" value="1"/>
</dbReference>
<gene>
    <name evidence="8" type="primary">8239070</name>
    <name evidence="7" type="ORF">Phum_PHUM057070</name>
</gene>
<evidence type="ECO:0000256" key="2">
    <source>
        <dbReference type="ARBA" id="ARBA00022692"/>
    </source>
</evidence>
<keyword evidence="3 5" id="KW-1133">Transmembrane helix</keyword>
<dbReference type="GO" id="GO:0015179">
    <property type="term" value="F:L-amino acid transmembrane transporter activity"/>
    <property type="evidence" value="ECO:0007669"/>
    <property type="project" value="TreeGrafter"/>
</dbReference>
<feature type="domain" description="Amino acid transporter transmembrane" evidence="6">
    <location>
        <begin position="32"/>
        <end position="202"/>
    </location>
</feature>
<dbReference type="InParanoid" id="E0VBC2"/>
<evidence type="ECO:0000313" key="9">
    <source>
        <dbReference type="Proteomes" id="UP000009046"/>
    </source>
</evidence>
<dbReference type="Proteomes" id="UP000009046">
    <property type="component" value="Unassembled WGS sequence"/>
</dbReference>
<evidence type="ECO:0000256" key="4">
    <source>
        <dbReference type="ARBA" id="ARBA00023136"/>
    </source>
</evidence>
<evidence type="ECO:0000313" key="7">
    <source>
        <dbReference type="EMBL" id="EEB10678.1"/>
    </source>
</evidence>
<dbReference type="PANTHER" id="PTHR22950:SF703">
    <property type="entry name" value="AMINO ACID TRANSPORTER TRANSMEMBRANE DOMAIN-CONTAINING PROTEIN"/>
    <property type="match status" value="1"/>
</dbReference>
<dbReference type="OrthoDB" id="28208at2759"/>
<dbReference type="EMBL" id="AAZO01000670">
    <property type="status" value="NOT_ANNOTATED_CDS"/>
    <property type="molecule type" value="Genomic_DNA"/>
</dbReference>